<dbReference type="VEuPathDB" id="FungiDB:DEHA2G03762g"/>
<comment type="similarity">
    <text evidence="2">Belongs to the RRN7/TAF1B family.</text>
</comment>
<evidence type="ECO:0000256" key="5">
    <source>
        <dbReference type="ARBA" id="ARBA00022833"/>
    </source>
</evidence>
<feature type="domain" description="RRN7-type" evidence="10">
    <location>
        <begin position="4"/>
        <end position="37"/>
    </location>
</feature>
<comment type="subcellular location">
    <subcellularLocation>
        <location evidence="1">Nucleus</location>
        <location evidence="1">Nucleolus</location>
    </subcellularLocation>
</comment>
<dbReference type="Proteomes" id="UP000000599">
    <property type="component" value="Chromosome G"/>
</dbReference>
<evidence type="ECO:0000256" key="8">
    <source>
        <dbReference type="ARBA" id="ARBA00023163"/>
    </source>
</evidence>
<keyword evidence="5" id="KW-0862">Zinc</keyword>
<gene>
    <name evidence="13" type="ordered locus">DEHA2G03762g</name>
</gene>
<feature type="domain" description="Rrn7/TAF1B C-terminal cyclin" evidence="12">
    <location>
        <begin position="206"/>
        <end position="353"/>
    </location>
</feature>
<sequence>MSQWIRGPICGVDNCRSRLYRSTDGMKICQYGHVMEGNVEINDDQDENFVSTRRLNLQLHNGGFSIASQNVATRQETSKKVYGTNGKMLYWRCLQVLLKKQVEFFQVMFPYDAEELVSVVKLYWLKYMTVRISDDPHAKVPTALDLISVIYLAIFKLRGYPIYVCDVIHALKENKIPYMKCLHLIPSSYLEQLPSYFLKCLEPYKLPLTNELYEAILENGSKICGDEKILDVPFNYFYPLIFKVLSELLVFPNAPSLFHICNNLVDKLGHNFQISFDHKTDKFPELQVISYVIITVKIYFIYYNGMGYAKWLETLTKYELNTEFHFANNEVNDDELLNWSDFKIDKYCQWLYDNVVSEESEDDLSVMDKRLYQIFNLDDSLHSSGTRRKLDNEQDNDPMFIPLSQYLEDVASNNVGSKIKTSDVRIIENKLFEKFTKTFGISKKLLTSCYDSAELEIKQKLIK</sequence>
<dbReference type="Pfam" id="PF11781">
    <property type="entry name" value="Zn_ribbon_RRN7"/>
    <property type="match status" value="1"/>
</dbReference>
<dbReference type="InterPro" id="IPR021752">
    <property type="entry name" value="TF_Rrn7_Zf"/>
</dbReference>
<dbReference type="eggNOG" id="ENOG502RYCI">
    <property type="taxonomic scope" value="Eukaryota"/>
</dbReference>
<dbReference type="AlphaFoldDB" id="Q6BJB2"/>
<keyword evidence="4" id="KW-0863">Zinc-finger</keyword>
<evidence type="ECO:0000259" key="10">
    <source>
        <dbReference type="Pfam" id="PF11781"/>
    </source>
</evidence>
<dbReference type="FunCoup" id="Q6BJB2">
    <property type="interactions" value="53"/>
</dbReference>
<dbReference type="EMBL" id="CR382139">
    <property type="protein sequence ID" value="CAG90161.2"/>
    <property type="molecule type" value="Genomic_DNA"/>
</dbReference>
<evidence type="ECO:0000256" key="2">
    <source>
        <dbReference type="ARBA" id="ARBA00006899"/>
    </source>
</evidence>
<dbReference type="InterPro" id="IPR033599">
    <property type="entry name" value="TAF1B/Rrn7"/>
</dbReference>
<keyword evidence="9" id="KW-0539">Nucleus</keyword>
<dbReference type="PANTHER" id="PTHR31576:SF2">
    <property type="entry name" value="TATA BOX-BINDING PROTEIN-ASSOCIATED FACTOR RNA POLYMERASE I SUBUNIT B"/>
    <property type="match status" value="1"/>
</dbReference>
<dbReference type="Pfam" id="PF20644">
    <property type="entry name" value="Rrn7_cyclin_N"/>
    <property type="match status" value="1"/>
</dbReference>
<dbReference type="GO" id="GO:0070860">
    <property type="term" value="C:RNA polymerase I core factor complex"/>
    <property type="evidence" value="ECO:0007669"/>
    <property type="project" value="InterPro"/>
</dbReference>
<keyword evidence="8" id="KW-0804">Transcription</keyword>
<dbReference type="InterPro" id="IPR048538">
    <property type="entry name" value="Rrn7_cyclin_C"/>
</dbReference>
<dbReference type="GeneID" id="2904581"/>
<evidence type="ECO:0000256" key="4">
    <source>
        <dbReference type="ARBA" id="ARBA00022771"/>
    </source>
</evidence>
<evidence type="ECO:0000256" key="1">
    <source>
        <dbReference type="ARBA" id="ARBA00004604"/>
    </source>
</evidence>
<dbReference type="GO" id="GO:0042790">
    <property type="term" value="P:nucleolar large rRNA transcription by RNA polymerase I"/>
    <property type="evidence" value="ECO:0007669"/>
    <property type="project" value="TreeGrafter"/>
</dbReference>
<dbReference type="KEGG" id="dha:DEHA2G03762g"/>
<evidence type="ECO:0000259" key="11">
    <source>
        <dbReference type="Pfam" id="PF20644"/>
    </source>
</evidence>
<dbReference type="GO" id="GO:0008270">
    <property type="term" value="F:zinc ion binding"/>
    <property type="evidence" value="ECO:0007669"/>
    <property type="project" value="UniProtKB-KW"/>
</dbReference>
<evidence type="ECO:0000256" key="3">
    <source>
        <dbReference type="ARBA" id="ARBA00022723"/>
    </source>
</evidence>
<keyword evidence="3" id="KW-0479">Metal-binding</keyword>
<dbReference type="OMA" id="TICQFGH"/>
<evidence type="ECO:0000313" key="13">
    <source>
        <dbReference type="EMBL" id="CAG90161.2"/>
    </source>
</evidence>
<dbReference type="InParanoid" id="Q6BJB2"/>
<dbReference type="PANTHER" id="PTHR31576">
    <property type="entry name" value="TATA BOX-BINDING PROTEIN-ASSOCIATED FACTOR RNA POLYMERASE I SUBUNIT B"/>
    <property type="match status" value="1"/>
</dbReference>
<evidence type="ECO:0000256" key="7">
    <source>
        <dbReference type="ARBA" id="ARBA00023125"/>
    </source>
</evidence>
<keyword evidence="6" id="KW-0805">Transcription regulation</keyword>
<organism evidence="13 14">
    <name type="scientific">Debaryomyces hansenii (strain ATCC 36239 / CBS 767 / BCRC 21394 / JCM 1990 / NBRC 0083 / IGC 2968)</name>
    <name type="common">Yeast</name>
    <name type="synonym">Torulaspora hansenii</name>
    <dbReference type="NCBI Taxonomy" id="284592"/>
    <lineage>
        <taxon>Eukaryota</taxon>
        <taxon>Fungi</taxon>
        <taxon>Dikarya</taxon>
        <taxon>Ascomycota</taxon>
        <taxon>Saccharomycotina</taxon>
        <taxon>Pichiomycetes</taxon>
        <taxon>Debaryomycetaceae</taxon>
        <taxon>Debaryomyces</taxon>
    </lineage>
</organism>
<name>Q6BJB2_DEBHA</name>
<keyword evidence="7" id="KW-0238">DNA-binding</keyword>
<reference evidence="13 14" key="1">
    <citation type="journal article" date="2004" name="Nature">
        <title>Genome evolution in yeasts.</title>
        <authorList>
            <consortium name="Genolevures"/>
            <person name="Dujon B."/>
            <person name="Sherman D."/>
            <person name="Fischer G."/>
            <person name="Durrens P."/>
            <person name="Casaregola S."/>
            <person name="Lafontaine I."/>
            <person name="de Montigny J."/>
            <person name="Marck C."/>
            <person name="Neuveglise C."/>
            <person name="Talla E."/>
            <person name="Goffard N."/>
            <person name="Frangeul L."/>
            <person name="Aigle M."/>
            <person name="Anthouard V."/>
            <person name="Babour A."/>
            <person name="Barbe V."/>
            <person name="Barnay S."/>
            <person name="Blanchin S."/>
            <person name="Beckerich J.M."/>
            <person name="Beyne E."/>
            <person name="Bleykasten C."/>
            <person name="Boisrame A."/>
            <person name="Boyer J."/>
            <person name="Cattolico L."/>
            <person name="Confanioleri F."/>
            <person name="de Daruvar A."/>
            <person name="Despons L."/>
            <person name="Fabre E."/>
            <person name="Fairhead C."/>
            <person name="Ferry-Dumazet H."/>
            <person name="Groppi A."/>
            <person name="Hantraye F."/>
            <person name="Hennequin C."/>
            <person name="Jauniaux N."/>
            <person name="Joyet P."/>
            <person name="Kachouri R."/>
            <person name="Kerrest A."/>
            <person name="Koszul R."/>
            <person name="Lemaire M."/>
            <person name="Lesur I."/>
            <person name="Ma L."/>
            <person name="Muller H."/>
            <person name="Nicaud J.M."/>
            <person name="Nikolski M."/>
            <person name="Oztas S."/>
            <person name="Ozier-Kalogeropoulos O."/>
            <person name="Pellenz S."/>
            <person name="Potier S."/>
            <person name="Richard G.F."/>
            <person name="Straub M.L."/>
            <person name="Suleau A."/>
            <person name="Swennene D."/>
            <person name="Tekaia F."/>
            <person name="Wesolowski-Louvel M."/>
            <person name="Westhof E."/>
            <person name="Wirth B."/>
            <person name="Zeniou-Meyer M."/>
            <person name="Zivanovic I."/>
            <person name="Bolotin-Fukuhara M."/>
            <person name="Thierry A."/>
            <person name="Bouchier C."/>
            <person name="Caudron B."/>
            <person name="Scarpelli C."/>
            <person name="Gaillardin C."/>
            <person name="Weissenbach J."/>
            <person name="Wincker P."/>
            <person name="Souciet J.L."/>
        </authorList>
    </citation>
    <scope>NUCLEOTIDE SEQUENCE [LARGE SCALE GENOMIC DNA]</scope>
    <source>
        <strain evidence="14">ATCC 36239 / CBS 767 / BCRC 21394 / JCM 1990 / NBRC 0083 / IGC 2968</strain>
    </source>
</reference>
<feature type="domain" description="Rrn7/TAF1B N-terminal cyclin" evidence="11">
    <location>
        <begin position="138"/>
        <end position="187"/>
    </location>
</feature>
<dbReference type="HOGENOM" id="CLU_016553_3_0_1"/>
<proteinExistence type="inferred from homology"/>
<accession>Q6BJB2</accession>
<dbReference type="InterPro" id="IPR048540">
    <property type="entry name" value="Rrn7_cyclin_N"/>
</dbReference>
<evidence type="ECO:0000313" key="14">
    <source>
        <dbReference type="Proteomes" id="UP000000599"/>
    </source>
</evidence>
<dbReference type="Pfam" id="PF20645">
    <property type="entry name" value="Rrn7_cyclin_C"/>
    <property type="match status" value="1"/>
</dbReference>
<dbReference type="GO" id="GO:0001164">
    <property type="term" value="F:RNA polymerase I core promoter sequence-specific DNA binding"/>
    <property type="evidence" value="ECO:0007669"/>
    <property type="project" value="InterPro"/>
</dbReference>
<evidence type="ECO:0000256" key="9">
    <source>
        <dbReference type="ARBA" id="ARBA00023242"/>
    </source>
</evidence>
<evidence type="ECO:0000256" key="6">
    <source>
        <dbReference type="ARBA" id="ARBA00023015"/>
    </source>
</evidence>
<keyword evidence="14" id="KW-1185">Reference proteome</keyword>
<dbReference type="STRING" id="284592.Q6BJB2"/>
<dbReference type="RefSeq" id="XP_461709.2">
    <property type="nucleotide sequence ID" value="XM_461709.1"/>
</dbReference>
<protein>
    <submittedName>
        <fullName evidence="13">DEHA2G03762p</fullName>
    </submittedName>
</protein>
<dbReference type="OrthoDB" id="428577at2759"/>
<evidence type="ECO:0000259" key="12">
    <source>
        <dbReference type="Pfam" id="PF20645"/>
    </source>
</evidence>